<dbReference type="InterPro" id="IPR051797">
    <property type="entry name" value="TrmB-like"/>
</dbReference>
<reference evidence="3 4" key="1">
    <citation type="submission" date="2021-06" db="EMBL/GenBank/DDBJ databases">
        <title>Ecological speciation of a Streptomyces species isolated from different habitats and geographic origins.</title>
        <authorList>
            <person name="Wang J."/>
        </authorList>
    </citation>
    <scope>NUCLEOTIDE SEQUENCE [LARGE SCALE GENOMIC DNA]</scope>
    <source>
        <strain evidence="3 4">FXJ8.012</strain>
    </source>
</reference>
<keyword evidence="4" id="KW-1185">Reference proteome</keyword>
<dbReference type="InterPro" id="IPR000792">
    <property type="entry name" value="Tscrpt_reg_LuxR_C"/>
</dbReference>
<dbReference type="Proteomes" id="UP000758701">
    <property type="component" value="Unassembled WGS sequence"/>
</dbReference>
<evidence type="ECO:0000313" key="4">
    <source>
        <dbReference type="Proteomes" id="UP000758701"/>
    </source>
</evidence>
<feature type="region of interest" description="Disordered" evidence="1">
    <location>
        <begin position="146"/>
        <end position="170"/>
    </location>
</feature>
<dbReference type="EMBL" id="JAHSTP010000003">
    <property type="protein sequence ID" value="MBZ6151546.1"/>
    <property type="molecule type" value="Genomic_DNA"/>
</dbReference>
<dbReference type="SMART" id="SM00421">
    <property type="entry name" value="HTH_LUXR"/>
    <property type="match status" value="1"/>
</dbReference>
<gene>
    <name evidence="3" type="ORF">KVH32_10225</name>
</gene>
<dbReference type="PANTHER" id="PTHR34293:SF1">
    <property type="entry name" value="HTH-TYPE TRANSCRIPTIONAL REGULATOR TRMBL2"/>
    <property type="match status" value="1"/>
</dbReference>
<dbReference type="CDD" id="cd06170">
    <property type="entry name" value="LuxR_C_like"/>
    <property type="match status" value="1"/>
</dbReference>
<evidence type="ECO:0000313" key="3">
    <source>
        <dbReference type="EMBL" id="MBZ6151546.1"/>
    </source>
</evidence>
<comment type="caution">
    <text evidence="3">The sequence shown here is derived from an EMBL/GenBank/DDBJ whole genome shotgun (WGS) entry which is preliminary data.</text>
</comment>
<dbReference type="InterPro" id="IPR016032">
    <property type="entry name" value="Sig_transdc_resp-reg_C-effctor"/>
</dbReference>
<dbReference type="Gene3D" id="1.10.10.10">
    <property type="entry name" value="Winged helix-like DNA-binding domain superfamily/Winged helix DNA-binding domain"/>
    <property type="match status" value="1"/>
</dbReference>
<dbReference type="PANTHER" id="PTHR34293">
    <property type="entry name" value="HTH-TYPE TRANSCRIPTIONAL REGULATOR TRMBL2"/>
    <property type="match status" value="1"/>
</dbReference>
<evidence type="ECO:0000259" key="2">
    <source>
        <dbReference type="PROSITE" id="PS50043"/>
    </source>
</evidence>
<accession>A0ABS7W0P1</accession>
<proteinExistence type="predicted"/>
<evidence type="ECO:0000256" key="1">
    <source>
        <dbReference type="SAM" id="MobiDB-lite"/>
    </source>
</evidence>
<dbReference type="InterPro" id="IPR036388">
    <property type="entry name" value="WH-like_DNA-bd_sf"/>
</dbReference>
<dbReference type="Pfam" id="PF00196">
    <property type="entry name" value="GerE"/>
    <property type="match status" value="1"/>
</dbReference>
<name>A0ABS7W0P1_STROV</name>
<sequence length="345" mass="38070">MKEVAPLDQNTLEVYRAFLFQDEDAHRPAQLADSADDCVKAAVARLIDLSLLTPSRESPGGLRAVDPSRGMRVLLQQEQHELARREHRIKHNTTMLDLLASEYAAVRRQAHSDGVERLYGADHISTRLEALAESCRHESLAFYLEPPAHPAQPAHPADLGDRPADEPGQAAVPPRLYEQALARGARLRSIYLDGIVRDEATRSHALWTVEHRGEVRTAPSLPMGLLIVDTTAAVVGGLPGEDPESVLLFSGKPVVLAVRALFEAYWDHSDRFPCDDFGEAQADEVTPQERKLLELLAEGLTDGAVARALGISVRTERRKVAELMDRLGVSSRFAAGVQATRRRWI</sequence>
<organism evidence="3 4">
    <name type="scientific">Streptomyces olivaceus</name>
    <dbReference type="NCBI Taxonomy" id="47716"/>
    <lineage>
        <taxon>Bacteria</taxon>
        <taxon>Bacillati</taxon>
        <taxon>Actinomycetota</taxon>
        <taxon>Actinomycetes</taxon>
        <taxon>Kitasatosporales</taxon>
        <taxon>Streptomycetaceae</taxon>
        <taxon>Streptomyces</taxon>
    </lineage>
</organism>
<dbReference type="SUPFAM" id="SSF46894">
    <property type="entry name" value="C-terminal effector domain of the bipartite response regulators"/>
    <property type="match status" value="1"/>
</dbReference>
<dbReference type="PROSITE" id="PS50043">
    <property type="entry name" value="HTH_LUXR_2"/>
    <property type="match status" value="1"/>
</dbReference>
<protein>
    <submittedName>
        <fullName evidence="3">Helix-turn-helix transcriptional regulator</fullName>
    </submittedName>
</protein>
<feature type="domain" description="HTH luxR-type" evidence="2">
    <location>
        <begin position="278"/>
        <end position="343"/>
    </location>
</feature>